<reference evidence="2" key="1">
    <citation type="submission" date="2023-06" db="EMBL/GenBank/DDBJ databases">
        <title>Genome-scale phylogeny and comparative genomics of the fungal order Sordariales.</title>
        <authorList>
            <consortium name="Lawrence Berkeley National Laboratory"/>
            <person name="Hensen N."/>
            <person name="Bonometti L."/>
            <person name="Westerberg I."/>
            <person name="Brannstrom I.O."/>
            <person name="Guillou S."/>
            <person name="Cros-Aarteil S."/>
            <person name="Calhoun S."/>
            <person name="Haridas S."/>
            <person name="Kuo A."/>
            <person name="Mondo S."/>
            <person name="Pangilinan J."/>
            <person name="Riley R."/>
            <person name="Labutti K."/>
            <person name="Andreopoulos B."/>
            <person name="Lipzen A."/>
            <person name="Chen C."/>
            <person name="Yanf M."/>
            <person name="Daum C."/>
            <person name="Ng V."/>
            <person name="Clum A."/>
            <person name="Steindorff A."/>
            <person name="Ohm R."/>
            <person name="Martin F."/>
            <person name="Silar P."/>
            <person name="Natvig D."/>
            <person name="Lalanne C."/>
            <person name="Gautier V."/>
            <person name="Ament-Velasquez S.L."/>
            <person name="Kruys A."/>
            <person name="Hutchinson M.I."/>
            <person name="Powell A.J."/>
            <person name="Barry K."/>
            <person name="Miller A.N."/>
            <person name="Grigoriev I.V."/>
            <person name="Debuchy R."/>
            <person name="Gladieux P."/>
            <person name="Thoren M.H."/>
            <person name="Johannesson H."/>
        </authorList>
    </citation>
    <scope>NUCLEOTIDE SEQUENCE</scope>
    <source>
        <strain evidence="2">PSN4</strain>
    </source>
</reference>
<protein>
    <submittedName>
        <fullName evidence="2">Uncharacterized protein</fullName>
    </submittedName>
</protein>
<proteinExistence type="predicted"/>
<name>A0AAJ0FGY5_9PEZI</name>
<gene>
    <name evidence="2" type="ORF">QBC47DRAFT_31354</name>
</gene>
<dbReference type="Proteomes" id="UP001239445">
    <property type="component" value="Unassembled WGS sequence"/>
</dbReference>
<dbReference type="PANTHER" id="PTHR38167:SF1">
    <property type="entry name" value="C2H2-TYPE DOMAIN-CONTAINING PROTEIN"/>
    <property type="match status" value="1"/>
</dbReference>
<dbReference type="AlphaFoldDB" id="A0AAJ0FGY5"/>
<feature type="compositionally biased region" description="Basic and acidic residues" evidence="1">
    <location>
        <begin position="175"/>
        <end position="210"/>
    </location>
</feature>
<evidence type="ECO:0000313" key="3">
    <source>
        <dbReference type="Proteomes" id="UP001239445"/>
    </source>
</evidence>
<feature type="region of interest" description="Disordered" evidence="1">
    <location>
        <begin position="167"/>
        <end position="210"/>
    </location>
</feature>
<comment type="caution">
    <text evidence="2">The sequence shown here is derived from an EMBL/GenBank/DDBJ whole genome shotgun (WGS) entry which is preliminary data.</text>
</comment>
<accession>A0AAJ0FGY5</accession>
<dbReference type="PANTHER" id="PTHR38167">
    <property type="entry name" value="C2H2-TYPE DOMAIN-CONTAINING PROTEIN"/>
    <property type="match status" value="1"/>
</dbReference>
<dbReference type="EMBL" id="MU839827">
    <property type="protein sequence ID" value="KAK1761564.1"/>
    <property type="molecule type" value="Genomic_DNA"/>
</dbReference>
<organism evidence="2 3">
    <name type="scientific">Echria macrotheca</name>
    <dbReference type="NCBI Taxonomy" id="438768"/>
    <lineage>
        <taxon>Eukaryota</taxon>
        <taxon>Fungi</taxon>
        <taxon>Dikarya</taxon>
        <taxon>Ascomycota</taxon>
        <taxon>Pezizomycotina</taxon>
        <taxon>Sordariomycetes</taxon>
        <taxon>Sordariomycetidae</taxon>
        <taxon>Sordariales</taxon>
        <taxon>Schizotheciaceae</taxon>
        <taxon>Echria</taxon>
    </lineage>
</organism>
<evidence type="ECO:0000313" key="2">
    <source>
        <dbReference type="EMBL" id="KAK1761564.1"/>
    </source>
</evidence>
<evidence type="ECO:0000256" key="1">
    <source>
        <dbReference type="SAM" id="MobiDB-lite"/>
    </source>
</evidence>
<keyword evidence="3" id="KW-1185">Reference proteome</keyword>
<sequence length="210" mass="23721">MESIDTEIQKILSAPDRYLRAAVKVICETNEDVRKSILALLEVVPPMDPLPQPSERMMKRKASDEQLPALNGKTNGLADSAPKRAKLVEEKVQHCIQCDQPFLESENAEGLCCYHPEDMEPDDSHDIFADMDEWHGDMDTEENRREFPDAFRFLCCEEDGTAKGCTYGRHLAGVDGDRKAPSPEDADVEKNGREDEVVETRKDDEHGDEE</sequence>